<evidence type="ECO:0000313" key="1">
    <source>
        <dbReference type="EMBL" id="GLS91056.1"/>
    </source>
</evidence>
<accession>A0ABQ6E133</accession>
<gene>
    <name evidence="1" type="ORF">GCM10007916_21240</name>
</gene>
<dbReference type="EMBL" id="BSPQ01000009">
    <property type="protein sequence ID" value="GLS91056.1"/>
    <property type="molecule type" value="Genomic_DNA"/>
</dbReference>
<protein>
    <submittedName>
        <fullName evidence="1">Uncharacterized protein</fullName>
    </submittedName>
</protein>
<evidence type="ECO:0000313" key="2">
    <source>
        <dbReference type="Proteomes" id="UP001157353"/>
    </source>
</evidence>
<comment type="caution">
    <text evidence="1">The sequence shown here is derived from an EMBL/GenBank/DDBJ whole genome shotgun (WGS) entry which is preliminary data.</text>
</comment>
<proteinExistence type="predicted"/>
<keyword evidence="2" id="KW-1185">Reference proteome</keyword>
<name>A0ABQ6E133_9GAMM</name>
<reference evidence="2" key="1">
    <citation type="journal article" date="2019" name="Int. J. Syst. Evol. Microbiol.">
        <title>The Global Catalogue of Microorganisms (GCM) 10K type strain sequencing project: providing services to taxonomists for standard genome sequencing and annotation.</title>
        <authorList>
            <consortium name="The Broad Institute Genomics Platform"/>
            <consortium name="The Broad Institute Genome Sequencing Center for Infectious Disease"/>
            <person name="Wu L."/>
            <person name="Ma J."/>
        </authorList>
    </citation>
    <scope>NUCLEOTIDE SEQUENCE [LARGE SCALE GENOMIC DNA]</scope>
    <source>
        <strain evidence="2">NBRC 103166</strain>
    </source>
</reference>
<dbReference type="Proteomes" id="UP001157353">
    <property type="component" value="Unassembled WGS sequence"/>
</dbReference>
<sequence>MFDVIENKKCRAMPYGFNKNDMKLESPALNLYFKALINCGTFFTKSIQLMRTCN</sequence>
<organism evidence="1 2">
    <name type="scientific">Psychromonas marina</name>
    <dbReference type="NCBI Taxonomy" id="88364"/>
    <lineage>
        <taxon>Bacteria</taxon>
        <taxon>Pseudomonadati</taxon>
        <taxon>Pseudomonadota</taxon>
        <taxon>Gammaproteobacteria</taxon>
        <taxon>Alteromonadales</taxon>
        <taxon>Psychromonadaceae</taxon>
        <taxon>Psychromonas</taxon>
    </lineage>
</organism>